<gene>
    <name evidence="8" type="ORF">BKA55DRAFT_725416</name>
</gene>
<dbReference type="Gene3D" id="3.90.180.10">
    <property type="entry name" value="Medium-chain alcohol dehydrogenases, catalytic domain"/>
    <property type="match status" value="1"/>
</dbReference>
<organism evidence="8 9">
    <name type="scientific">Fusarium redolens</name>
    <dbReference type="NCBI Taxonomy" id="48865"/>
    <lineage>
        <taxon>Eukaryota</taxon>
        <taxon>Fungi</taxon>
        <taxon>Dikarya</taxon>
        <taxon>Ascomycota</taxon>
        <taxon>Pezizomycotina</taxon>
        <taxon>Sordariomycetes</taxon>
        <taxon>Hypocreomycetidae</taxon>
        <taxon>Hypocreales</taxon>
        <taxon>Nectriaceae</taxon>
        <taxon>Fusarium</taxon>
        <taxon>Fusarium redolens species complex</taxon>
    </lineage>
</organism>
<dbReference type="GO" id="GO:0016491">
    <property type="term" value="F:oxidoreductase activity"/>
    <property type="evidence" value="ECO:0007669"/>
    <property type="project" value="UniProtKB-KW"/>
</dbReference>
<dbReference type="OrthoDB" id="1879366at2759"/>
<dbReference type="PANTHER" id="PTHR42940:SF8">
    <property type="entry name" value="VACUOLAR PROTEIN SORTING-ASSOCIATED PROTEIN 11"/>
    <property type="match status" value="1"/>
</dbReference>
<keyword evidence="9" id="KW-1185">Reference proteome</keyword>
<evidence type="ECO:0000313" key="9">
    <source>
        <dbReference type="Proteomes" id="UP000720189"/>
    </source>
</evidence>
<comment type="cofactor">
    <cofactor evidence="1 6">
        <name>Zn(2+)</name>
        <dbReference type="ChEBI" id="CHEBI:29105"/>
    </cofactor>
</comment>
<dbReference type="InterPro" id="IPR013149">
    <property type="entry name" value="ADH-like_C"/>
</dbReference>
<dbReference type="AlphaFoldDB" id="A0A9P9HCX0"/>
<evidence type="ECO:0000256" key="5">
    <source>
        <dbReference type="ARBA" id="ARBA00023002"/>
    </source>
</evidence>
<dbReference type="Pfam" id="PF08240">
    <property type="entry name" value="ADH_N"/>
    <property type="match status" value="1"/>
</dbReference>
<reference evidence="8" key="1">
    <citation type="journal article" date="2021" name="Nat. Commun.">
        <title>Genetic determinants of endophytism in the Arabidopsis root mycobiome.</title>
        <authorList>
            <person name="Mesny F."/>
            <person name="Miyauchi S."/>
            <person name="Thiergart T."/>
            <person name="Pickel B."/>
            <person name="Atanasova L."/>
            <person name="Karlsson M."/>
            <person name="Huettel B."/>
            <person name="Barry K.W."/>
            <person name="Haridas S."/>
            <person name="Chen C."/>
            <person name="Bauer D."/>
            <person name="Andreopoulos W."/>
            <person name="Pangilinan J."/>
            <person name="LaButti K."/>
            <person name="Riley R."/>
            <person name="Lipzen A."/>
            <person name="Clum A."/>
            <person name="Drula E."/>
            <person name="Henrissat B."/>
            <person name="Kohler A."/>
            <person name="Grigoriev I.V."/>
            <person name="Martin F.M."/>
            <person name="Hacquard S."/>
        </authorList>
    </citation>
    <scope>NUCLEOTIDE SEQUENCE</scope>
    <source>
        <strain evidence="8">MPI-CAGE-AT-0023</strain>
    </source>
</reference>
<evidence type="ECO:0000256" key="6">
    <source>
        <dbReference type="RuleBase" id="RU361277"/>
    </source>
</evidence>
<dbReference type="InterPro" id="IPR011032">
    <property type="entry name" value="GroES-like_sf"/>
</dbReference>
<evidence type="ECO:0000256" key="2">
    <source>
        <dbReference type="ARBA" id="ARBA00008072"/>
    </source>
</evidence>
<evidence type="ECO:0000259" key="7">
    <source>
        <dbReference type="SMART" id="SM00829"/>
    </source>
</evidence>
<dbReference type="SUPFAM" id="SSF50129">
    <property type="entry name" value="GroES-like"/>
    <property type="match status" value="1"/>
</dbReference>
<evidence type="ECO:0000256" key="1">
    <source>
        <dbReference type="ARBA" id="ARBA00001947"/>
    </source>
</evidence>
<dbReference type="PANTHER" id="PTHR42940">
    <property type="entry name" value="ALCOHOL DEHYDROGENASE 1-RELATED"/>
    <property type="match status" value="1"/>
</dbReference>
<protein>
    <submittedName>
        <fullName evidence="8">Chaperonin 10-like protein</fullName>
    </submittedName>
</protein>
<name>A0A9P9HCX0_FUSRE</name>
<feature type="domain" description="Enoyl reductase (ER)" evidence="7">
    <location>
        <begin position="73"/>
        <end position="406"/>
    </location>
</feature>
<accession>A0A9P9HCX0</accession>
<dbReference type="GO" id="GO:0008270">
    <property type="term" value="F:zinc ion binding"/>
    <property type="evidence" value="ECO:0007669"/>
    <property type="project" value="InterPro"/>
</dbReference>
<proteinExistence type="inferred from homology"/>
<dbReference type="InterPro" id="IPR002328">
    <property type="entry name" value="ADH_Zn_CS"/>
</dbReference>
<evidence type="ECO:0000256" key="3">
    <source>
        <dbReference type="ARBA" id="ARBA00022723"/>
    </source>
</evidence>
<dbReference type="InterPro" id="IPR013154">
    <property type="entry name" value="ADH-like_N"/>
</dbReference>
<dbReference type="Gene3D" id="3.40.50.720">
    <property type="entry name" value="NAD(P)-binding Rossmann-like Domain"/>
    <property type="match status" value="1"/>
</dbReference>
<keyword evidence="3 6" id="KW-0479">Metal-binding</keyword>
<dbReference type="Pfam" id="PF00107">
    <property type="entry name" value="ADH_zinc_N"/>
    <property type="match status" value="1"/>
</dbReference>
<evidence type="ECO:0000256" key="4">
    <source>
        <dbReference type="ARBA" id="ARBA00022833"/>
    </source>
</evidence>
<dbReference type="RefSeq" id="XP_046050765.1">
    <property type="nucleotide sequence ID" value="XM_046201111.1"/>
</dbReference>
<comment type="similarity">
    <text evidence="2 6">Belongs to the zinc-containing alcohol dehydrogenase family.</text>
</comment>
<dbReference type="Proteomes" id="UP000720189">
    <property type="component" value="Unassembled WGS sequence"/>
</dbReference>
<dbReference type="GeneID" id="70231065"/>
<comment type="caution">
    <text evidence="8">The sequence shown here is derived from an EMBL/GenBank/DDBJ whole genome shotgun (WGS) entry which is preliminary data.</text>
</comment>
<dbReference type="SMART" id="SM00829">
    <property type="entry name" value="PKS_ER"/>
    <property type="match status" value="1"/>
</dbReference>
<keyword evidence="5" id="KW-0560">Oxidoreductase</keyword>
<evidence type="ECO:0000313" key="8">
    <source>
        <dbReference type="EMBL" id="KAH7255196.1"/>
    </source>
</evidence>
<dbReference type="SUPFAM" id="SSF51735">
    <property type="entry name" value="NAD(P)-binding Rossmann-fold domains"/>
    <property type="match status" value="1"/>
</dbReference>
<dbReference type="InterPro" id="IPR036291">
    <property type="entry name" value="NAD(P)-bd_dom_sf"/>
</dbReference>
<dbReference type="EMBL" id="JAGMUX010000006">
    <property type="protein sequence ID" value="KAH7255196.1"/>
    <property type="molecule type" value="Genomic_DNA"/>
</dbReference>
<dbReference type="InterPro" id="IPR020843">
    <property type="entry name" value="ER"/>
</dbReference>
<keyword evidence="4 6" id="KW-0862">Zinc</keyword>
<dbReference type="PROSITE" id="PS00059">
    <property type="entry name" value="ADH_ZINC"/>
    <property type="match status" value="1"/>
</dbReference>
<sequence length="409" mass="44639">MRKFVRPTSKDASQEPQQPVGKVLTFCYPCTSLFPLERPPVRRTVTSLQSVHWHFNFQDIMRSYKLVAWGQEGQYVESPKPVPGPADVLIRVKAVGLCRSDLDMMDSQPGSDPYASAIDANYILGHETSGVVEDLGSSITDLFKGESVVVHHMRHCGFCNFCEAGVEQHCEYFKRGAIGMTRGCGFDGGLAEYLVVPRTEIVSIGHEDPVLYAPLTDAGVTAYASCKDVIRNARPGQYVLVIGIGGLGSYAIQFLRLLTSVRIIAADNSSERLALAKVLGADESILSDVNSKAELDRITFNRGVDGVVDFVGSDATLQLAASVVRPQGFVSVPGMQGGSVRLGWNLIATSAKFSLSLGSTRQDLREVCQLAKEGKLRIEVDRFSFDEIPKAYQQLRDGKLKGRAVIVMD</sequence>